<comment type="caution">
    <text evidence="1">The sequence shown here is derived from an EMBL/GenBank/DDBJ whole genome shotgun (WGS) entry which is preliminary data.</text>
</comment>
<accession>A0A9X2CZB9</accession>
<organism evidence="1 2">
    <name type="scientific">Legionella maioricensis</name>
    <dbReference type="NCBI Taxonomy" id="2896528"/>
    <lineage>
        <taxon>Bacteria</taxon>
        <taxon>Pseudomonadati</taxon>
        <taxon>Pseudomonadota</taxon>
        <taxon>Gammaproteobacteria</taxon>
        <taxon>Legionellales</taxon>
        <taxon>Legionellaceae</taxon>
        <taxon>Legionella</taxon>
    </lineage>
</organism>
<evidence type="ECO:0000313" key="2">
    <source>
        <dbReference type="Proteomes" id="UP001139721"/>
    </source>
</evidence>
<evidence type="ECO:0008006" key="3">
    <source>
        <dbReference type="Google" id="ProtNLM"/>
    </source>
</evidence>
<protein>
    <recommendedName>
        <fullName evidence="3">EF-hand domain-containing protein</fullName>
    </recommendedName>
</protein>
<evidence type="ECO:0000313" key="1">
    <source>
        <dbReference type="EMBL" id="MCL9683477.1"/>
    </source>
</evidence>
<proteinExistence type="predicted"/>
<dbReference type="RefSeq" id="WP_250420984.1">
    <property type="nucleotide sequence ID" value="NZ_JAJKBJ010000004.1"/>
</dbReference>
<dbReference type="AlphaFoldDB" id="A0A9X2CZB9"/>
<gene>
    <name evidence="1" type="ORF">LOX96_05190</name>
</gene>
<reference evidence="1" key="1">
    <citation type="submission" date="2021-11" db="EMBL/GenBank/DDBJ databases">
        <title>Legionella maioricencis sp. nov., a new species isolated from hot water samples in Mallorca.</title>
        <authorList>
            <person name="Crespi S."/>
            <person name="Drasar V."/>
            <person name="Salva-Serra F."/>
            <person name="Jaen-Luchoro D."/>
            <person name="Pineiro-Iglesias B."/>
            <person name="Aliaga F."/>
            <person name="Fernandez-Juarez V."/>
            <person name="Coll G."/>
            <person name="Moore E.R.B."/>
            <person name="Bennasar-Figueras A."/>
        </authorList>
    </citation>
    <scope>NUCLEOTIDE SEQUENCE</scope>
    <source>
        <strain evidence="1">HCPI-6</strain>
    </source>
</reference>
<name>A0A9X2CZB9_9GAMM</name>
<dbReference type="EMBL" id="JAJKBJ010000004">
    <property type="protein sequence ID" value="MCL9683477.1"/>
    <property type="molecule type" value="Genomic_DNA"/>
</dbReference>
<dbReference type="Proteomes" id="UP001139721">
    <property type="component" value="Unassembled WGS sequence"/>
</dbReference>
<sequence>MNLNINGNYLAGCAQGLTSINSPPLKTMSYEQSDEVKQNFSQLSQQIPVNTAAKVAEGTANKESSNQTTDSPTDNIASLISLIESSRKIEDNLATMSQILSSLPESQGQLMLMSSDPSNTAKDGLVAELVQNFSKIDTNKDNLASYNEVLAFLNRY</sequence>
<keyword evidence="2" id="KW-1185">Reference proteome</keyword>